<dbReference type="PANTHER" id="PTHR11241">
    <property type="entry name" value="DEOXYURIDINE 5'-TRIPHOSPHATE NUCLEOTIDOHYDROLASE"/>
    <property type="match status" value="1"/>
</dbReference>
<dbReference type="GO" id="GO:0004170">
    <property type="term" value="F:dUTP diphosphatase activity"/>
    <property type="evidence" value="ECO:0007669"/>
    <property type="project" value="UniProtKB-EC"/>
</dbReference>
<keyword evidence="3 5" id="KW-0546">Nucleotide metabolism</keyword>
<feature type="binding site" evidence="5">
    <location>
        <begin position="90"/>
        <end position="92"/>
    </location>
    <ligand>
        <name>substrate</name>
    </ligand>
</feature>
<comment type="catalytic activity">
    <reaction evidence="4 5">
        <text>dUTP + H2O = dUMP + diphosphate + H(+)</text>
        <dbReference type="Rhea" id="RHEA:10248"/>
        <dbReference type="ChEBI" id="CHEBI:15377"/>
        <dbReference type="ChEBI" id="CHEBI:15378"/>
        <dbReference type="ChEBI" id="CHEBI:33019"/>
        <dbReference type="ChEBI" id="CHEBI:61555"/>
        <dbReference type="ChEBI" id="CHEBI:246422"/>
        <dbReference type="EC" id="3.6.1.23"/>
    </reaction>
</comment>
<accession>A0ABV5AH57</accession>
<evidence type="ECO:0000313" key="8">
    <source>
        <dbReference type="Proteomes" id="UP001579974"/>
    </source>
</evidence>
<dbReference type="CDD" id="cd07557">
    <property type="entry name" value="trimeric_dUTPase"/>
    <property type="match status" value="1"/>
</dbReference>
<dbReference type="Proteomes" id="UP001579974">
    <property type="component" value="Unassembled WGS sequence"/>
</dbReference>
<dbReference type="Pfam" id="PF00692">
    <property type="entry name" value="dUTPase"/>
    <property type="match status" value="1"/>
</dbReference>
<dbReference type="Gene3D" id="2.70.40.10">
    <property type="match status" value="1"/>
</dbReference>
<dbReference type="NCBIfam" id="NF001862">
    <property type="entry name" value="PRK00601.1"/>
    <property type="match status" value="1"/>
</dbReference>
<dbReference type="InterPro" id="IPR029054">
    <property type="entry name" value="dUTPase-like"/>
</dbReference>
<keyword evidence="5" id="KW-0460">Magnesium</keyword>
<dbReference type="InterPro" id="IPR033704">
    <property type="entry name" value="dUTPase_trimeric"/>
</dbReference>
<comment type="similarity">
    <text evidence="1 5">Belongs to the dUTPase family.</text>
</comment>
<dbReference type="PANTHER" id="PTHR11241:SF0">
    <property type="entry name" value="DEOXYURIDINE 5'-TRIPHOSPHATE NUCLEOTIDOHYDROLASE"/>
    <property type="match status" value="1"/>
</dbReference>
<dbReference type="NCBIfam" id="TIGR00576">
    <property type="entry name" value="dut"/>
    <property type="match status" value="1"/>
</dbReference>
<dbReference type="EC" id="3.6.1.23" evidence="5"/>
<evidence type="ECO:0000256" key="2">
    <source>
        <dbReference type="ARBA" id="ARBA00022801"/>
    </source>
</evidence>
<dbReference type="SUPFAM" id="SSF51283">
    <property type="entry name" value="dUTPase-like"/>
    <property type="match status" value="1"/>
</dbReference>
<dbReference type="RefSeq" id="WP_275472885.1">
    <property type="nucleotide sequence ID" value="NZ_CP162940.1"/>
</dbReference>
<evidence type="ECO:0000313" key="7">
    <source>
        <dbReference type="EMBL" id="MFB5191478.1"/>
    </source>
</evidence>
<reference evidence="7 8" key="1">
    <citation type="journal article" date="2024" name="Int. J. Mol. Sci.">
        <title>Exploration of Alicyclobacillus spp. Genome in Search of Antibiotic Resistance.</title>
        <authorList>
            <person name="Bucka-Kolendo J."/>
            <person name="Kiousi D.E."/>
            <person name="Dekowska A."/>
            <person name="Mikolajczuk-Szczyrba A."/>
            <person name="Karadedos D.M."/>
            <person name="Michael P."/>
            <person name="Galanis A."/>
            <person name="Sokolowska B."/>
        </authorList>
    </citation>
    <scope>NUCLEOTIDE SEQUENCE [LARGE SCALE GENOMIC DNA]</scope>
    <source>
        <strain evidence="7 8">KKP 3000</strain>
    </source>
</reference>
<evidence type="ECO:0000256" key="1">
    <source>
        <dbReference type="ARBA" id="ARBA00006581"/>
    </source>
</evidence>
<dbReference type="EMBL" id="JBDXSU010000011">
    <property type="protein sequence ID" value="MFB5191478.1"/>
    <property type="molecule type" value="Genomic_DNA"/>
</dbReference>
<comment type="caution">
    <text evidence="5">Lacks conserved residue(s) required for the propagation of feature annotation.</text>
</comment>
<sequence>MNGTEMQVAFRVVSDLFKQDFMPAYASDGAAGMDLHAVIAAPLEVSPGARVRVPTGIAIQLPRRDLVALVYARSGLAWRSGLALSNGVGVVDSDYTGELQVLLTNFGEETVVIAPGDRIAQLVITPIHVVSWVQATELAETARGAGGFGSTGINA</sequence>
<comment type="caution">
    <text evidence="7">The sequence shown here is derived from an EMBL/GenBank/DDBJ whole genome shotgun (WGS) entry which is preliminary data.</text>
</comment>
<proteinExistence type="inferred from homology"/>
<protein>
    <recommendedName>
        <fullName evidence="5">Deoxyuridine 5'-triphosphate nucleotidohydrolase</fullName>
        <shortName evidence="5">dUTPase</shortName>
        <ecNumber evidence="5">3.6.1.23</ecNumber>
    </recommendedName>
    <alternativeName>
        <fullName evidence="5">dUTP pyrophosphatase</fullName>
    </alternativeName>
</protein>
<feature type="binding site" evidence="5">
    <location>
        <begin position="73"/>
        <end position="75"/>
    </location>
    <ligand>
        <name>substrate</name>
    </ligand>
</feature>
<evidence type="ECO:0000256" key="3">
    <source>
        <dbReference type="ARBA" id="ARBA00023080"/>
    </source>
</evidence>
<evidence type="ECO:0000256" key="4">
    <source>
        <dbReference type="ARBA" id="ARBA00047686"/>
    </source>
</evidence>
<keyword evidence="5" id="KW-0479">Metal-binding</keyword>
<evidence type="ECO:0000256" key="5">
    <source>
        <dbReference type="HAMAP-Rule" id="MF_00116"/>
    </source>
</evidence>
<feature type="binding site" evidence="5">
    <location>
        <position position="86"/>
    </location>
    <ligand>
        <name>substrate</name>
    </ligand>
</feature>
<gene>
    <name evidence="5 7" type="primary">dut</name>
    <name evidence="7" type="ORF">KKP3000_000251</name>
</gene>
<comment type="cofactor">
    <cofactor evidence="5">
        <name>Mg(2+)</name>
        <dbReference type="ChEBI" id="CHEBI:18420"/>
    </cofactor>
</comment>
<feature type="domain" description="dUTPase-like" evidence="6">
    <location>
        <begin position="22"/>
        <end position="152"/>
    </location>
</feature>
<evidence type="ECO:0000259" key="6">
    <source>
        <dbReference type="Pfam" id="PF00692"/>
    </source>
</evidence>
<organism evidence="7 8">
    <name type="scientific">Alicyclobacillus fastidiosus</name>
    <dbReference type="NCBI Taxonomy" id="392011"/>
    <lineage>
        <taxon>Bacteria</taxon>
        <taxon>Bacillati</taxon>
        <taxon>Bacillota</taxon>
        <taxon>Bacilli</taxon>
        <taxon>Bacillales</taxon>
        <taxon>Alicyclobacillaceae</taxon>
        <taxon>Alicyclobacillus</taxon>
    </lineage>
</organism>
<dbReference type="HAMAP" id="MF_00116">
    <property type="entry name" value="dUTPase_bact"/>
    <property type="match status" value="1"/>
</dbReference>
<keyword evidence="8" id="KW-1185">Reference proteome</keyword>
<dbReference type="InterPro" id="IPR036157">
    <property type="entry name" value="dUTPase-like_sf"/>
</dbReference>
<comment type="pathway">
    <text evidence="5">Pyrimidine metabolism; dUMP biosynthesis; dUMP from dCTP (dUTP route): step 2/2.</text>
</comment>
<comment type="function">
    <text evidence="5">This enzyme is involved in nucleotide metabolism: it produces dUMP, the immediate precursor of thymidine nucleotides and it decreases the intracellular concentration of dUTP so that uracil cannot be incorporated into DNA.</text>
</comment>
<keyword evidence="2 5" id="KW-0378">Hydrolase</keyword>
<name>A0ABV5AH57_9BACL</name>
<dbReference type="InterPro" id="IPR008181">
    <property type="entry name" value="dUTPase"/>
</dbReference>